<dbReference type="InterPro" id="IPR052719">
    <property type="entry name" value="CvpA-like"/>
</dbReference>
<dbReference type="GO" id="GO:0016020">
    <property type="term" value="C:membrane"/>
    <property type="evidence" value="ECO:0007669"/>
    <property type="project" value="UniProtKB-SubCell"/>
</dbReference>
<dbReference type="GO" id="GO:0009403">
    <property type="term" value="P:toxin biosynthetic process"/>
    <property type="evidence" value="ECO:0007669"/>
    <property type="project" value="InterPro"/>
</dbReference>
<organism evidence="6 7">
    <name type="scientific">Candidatus Sedimenticola endophacoides</name>
    <dbReference type="NCBI Taxonomy" id="2548426"/>
    <lineage>
        <taxon>Bacteria</taxon>
        <taxon>Pseudomonadati</taxon>
        <taxon>Pseudomonadota</taxon>
        <taxon>Gammaproteobacteria</taxon>
        <taxon>Chromatiales</taxon>
        <taxon>Sedimenticolaceae</taxon>
        <taxon>Sedimenticola</taxon>
    </lineage>
</organism>
<sequence>MTWVDYVIIGILILSALISLVRGFVREALSLAAWVVAFWVAWTFFRELATRLDWFTVPSVRLGAAFAILFIATLMVGALLNFLMGQLVDKTGLSGTDRLLGMFFGAARGAVLVAILVLLAGLTPFPNDPWWTQSHLIGYFQELAIWLKELLPPDIGERFNFT</sequence>
<evidence type="ECO:0000256" key="3">
    <source>
        <dbReference type="ARBA" id="ARBA00022989"/>
    </source>
</evidence>
<evidence type="ECO:0000256" key="4">
    <source>
        <dbReference type="ARBA" id="ARBA00023136"/>
    </source>
</evidence>
<evidence type="ECO:0000256" key="5">
    <source>
        <dbReference type="SAM" id="Phobius"/>
    </source>
</evidence>
<dbReference type="EMBL" id="PQCO01000119">
    <property type="protein sequence ID" value="PUE04556.1"/>
    <property type="molecule type" value="Genomic_DNA"/>
</dbReference>
<keyword evidence="3 5" id="KW-1133">Transmembrane helix</keyword>
<accession>A0A657PQX7</accession>
<dbReference type="Proteomes" id="UP000250928">
    <property type="component" value="Unassembled WGS sequence"/>
</dbReference>
<feature type="transmembrane region" description="Helical" evidence="5">
    <location>
        <begin position="99"/>
        <end position="122"/>
    </location>
</feature>
<dbReference type="PANTHER" id="PTHR36926">
    <property type="entry name" value="COLICIN V PRODUCTION PROTEIN"/>
    <property type="match status" value="1"/>
</dbReference>
<comment type="caution">
    <text evidence="6">The sequence shown here is derived from an EMBL/GenBank/DDBJ whole genome shotgun (WGS) entry which is preliminary data.</text>
</comment>
<reference evidence="6 7" key="1">
    <citation type="submission" date="2018-01" db="EMBL/GenBank/DDBJ databases">
        <title>Novel co-symbiosis in the lucinid bivalve Phacoides pectinatus.</title>
        <authorList>
            <person name="Lim S.J."/>
            <person name="Davis B.G."/>
            <person name="Gill D.E."/>
            <person name="Engel A.S."/>
            <person name="Anderson L.C."/>
            <person name="Campbell B.J."/>
        </authorList>
    </citation>
    <scope>NUCLEOTIDE SEQUENCE [LARGE SCALE GENOMIC DNA]</scope>
    <source>
        <strain evidence="6">N3_P5</strain>
    </source>
</reference>
<dbReference type="PANTHER" id="PTHR36926:SF1">
    <property type="entry name" value="COLICIN V PRODUCTION PROTEIN"/>
    <property type="match status" value="1"/>
</dbReference>
<feature type="transmembrane region" description="Helical" evidence="5">
    <location>
        <begin position="6"/>
        <end position="21"/>
    </location>
</feature>
<protein>
    <submittedName>
        <fullName evidence="6">Colicin V production CvpA</fullName>
    </submittedName>
</protein>
<evidence type="ECO:0000313" key="6">
    <source>
        <dbReference type="EMBL" id="PUE04556.1"/>
    </source>
</evidence>
<dbReference type="Pfam" id="PF02674">
    <property type="entry name" value="Colicin_V"/>
    <property type="match status" value="1"/>
</dbReference>
<dbReference type="AlphaFoldDB" id="A0A657PQX7"/>
<dbReference type="InterPro" id="IPR003825">
    <property type="entry name" value="Colicin-V_CvpA"/>
</dbReference>
<evidence type="ECO:0000256" key="2">
    <source>
        <dbReference type="ARBA" id="ARBA00022692"/>
    </source>
</evidence>
<comment type="subcellular location">
    <subcellularLocation>
        <location evidence="1">Membrane</location>
        <topology evidence="1">Multi-pass membrane protein</topology>
    </subcellularLocation>
</comment>
<name>A0A657PQX7_9GAMM</name>
<evidence type="ECO:0000256" key="1">
    <source>
        <dbReference type="ARBA" id="ARBA00004141"/>
    </source>
</evidence>
<gene>
    <name evidence="6" type="ORF">C3L24_02955</name>
</gene>
<evidence type="ECO:0000313" key="7">
    <source>
        <dbReference type="Proteomes" id="UP000250928"/>
    </source>
</evidence>
<feature type="transmembrane region" description="Helical" evidence="5">
    <location>
        <begin position="28"/>
        <end position="45"/>
    </location>
</feature>
<proteinExistence type="predicted"/>
<keyword evidence="2 5" id="KW-0812">Transmembrane</keyword>
<feature type="transmembrane region" description="Helical" evidence="5">
    <location>
        <begin position="65"/>
        <end position="87"/>
    </location>
</feature>
<keyword evidence="4 5" id="KW-0472">Membrane</keyword>